<feature type="region of interest" description="Disordered" evidence="1">
    <location>
        <begin position="29"/>
        <end position="54"/>
    </location>
</feature>
<name>A0A8X6MMQ3_NEPPI</name>
<protein>
    <submittedName>
        <fullName evidence="2">Uncharacterized protein</fullName>
    </submittedName>
</protein>
<dbReference type="EMBL" id="BMAW01000285">
    <property type="protein sequence ID" value="GFS68330.1"/>
    <property type="molecule type" value="Genomic_DNA"/>
</dbReference>
<gene>
    <name evidence="2" type="ORF">NPIL_684191</name>
</gene>
<evidence type="ECO:0000256" key="1">
    <source>
        <dbReference type="SAM" id="MobiDB-lite"/>
    </source>
</evidence>
<sequence length="92" mass="10399">MRKNKRPSLQRRLQLKEVGVNLTSKMVEKKKIPKKAKMAATPKGTGPSGKGVVIPTKETIHNGLTFASLREQAPWIQNYSPRNLTRSDCWQN</sequence>
<evidence type="ECO:0000313" key="2">
    <source>
        <dbReference type="EMBL" id="GFS68330.1"/>
    </source>
</evidence>
<accession>A0A8X6MMQ3</accession>
<reference evidence="2" key="1">
    <citation type="submission" date="2020-08" db="EMBL/GenBank/DDBJ databases">
        <title>Multicomponent nature underlies the extraordinary mechanical properties of spider dragline silk.</title>
        <authorList>
            <person name="Kono N."/>
            <person name="Nakamura H."/>
            <person name="Mori M."/>
            <person name="Yoshida Y."/>
            <person name="Ohtoshi R."/>
            <person name="Malay A.D."/>
            <person name="Moran D.A.P."/>
            <person name="Tomita M."/>
            <person name="Numata K."/>
            <person name="Arakawa K."/>
        </authorList>
    </citation>
    <scope>NUCLEOTIDE SEQUENCE</scope>
</reference>
<evidence type="ECO:0000313" key="3">
    <source>
        <dbReference type="Proteomes" id="UP000887013"/>
    </source>
</evidence>
<organism evidence="2 3">
    <name type="scientific">Nephila pilipes</name>
    <name type="common">Giant wood spider</name>
    <name type="synonym">Nephila maculata</name>
    <dbReference type="NCBI Taxonomy" id="299642"/>
    <lineage>
        <taxon>Eukaryota</taxon>
        <taxon>Metazoa</taxon>
        <taxon>Ecdysozoa</taxon>
        <taxon>Arthropoda</taxon>
        <taxon>Chelicerata</taxon>
        <taxon>Arachnida</taxon>
        <taxon>Araneae</taxon>
        <taxon>Araneomorphae</taxon>
        <taxon>Entelegynae</taxon>
        <taxon>Araneoidea</taxon>
        <taxon>Nephilidae</taxon>
        <taxon>Nephila</taxon>
    </lineage>
</organism>
<keyword evidence="3" id="KW-1185">Reference proteome</keyword>
<dbReference type="AlphaFoldDB" id="A0A8X6MMQ3"/>
<dbReference type="Proteomes" id="UP000887013">
    <property type="component" value="Unassembled WGS sequence"/>
</dbReference>
<comment type="caution">
    <text evidence="2">The sequence shown here is derived from an EMBL/GenBank/DDBJ whole genome shotgun (WGS) entry which is preliminary data.</text>
</comment>
<proteinExistence type="predicted"/>